<comment type="caution">
    <text evidence="2">The sequence shown here is derived from an EMBL/GenBank/DDBJ whole genome shotgun (WGS) entry which is preliminary data.</text>
</comment>
<gene>
    <name evidence="2" type="ORF">RUM44_001280</name>
</gene>
<accession>A0ABR1AJM1</accession>
<evidence type="ECO:0000313" key="3">
    <source>
        <dbReference type="Proteomes" id="UP001359485"/>
    </source>
</evidence>
<feature type="region of interest" description="Disordered" evidence="1">
    <location>
        <begin position="726"/>
        <end position="745"/>
    </location>
</feature>
<keyword evidence="3" id="KW-1185">Reference proteome</keyword>
<protein>
    <submittedName>
        <fullName evidence="2">Uncharacterized protein</fullName>
    </submittedName>
</protein>
<sequence length="823" mass="95034">MEKLHFYLSNGLWKIAEKCFDPNSKLQNEFLWSVAVHPNVHRYHTNDKFTMSSHITIPQLVNPNCVLLSYNPHGNIKFIIILTVNLSFLNSFGSHIIATPWQQSWMALNILEGDDDGRVVPKKDEIDLLRKEIDFQYTLRKHWSDPFVQQLFSLYSKIQTHVPVAFSESETKNFNSNLMNLLTLLLKESPSTAHSFLTQLLQHGIFAGSCESILNEMDKSNEHLCNLIVSTLCKTDSVSPHSSQIVSVLQTSLKNNLCLLLLANDKIDIIHSMIEEHKKLFRSNSAMRLQNLVDNGIEPLSCFSDMVIMERHFLLQIIDLLNSHLDEFPLLSKSKNIPPFIWPLILLYNWDNPKLSDSILLQLIEKCKEATKDKTITQITYILEWYISFCRWCEKHEMSENKEDKLSKQNLLKKAKEHSVLYLINNTTDLSVTDWSQIRALLQHGKSSDIEDKKSWDLVLFDGYCCMIMVFQAIISADEIYRMAQAQKVNLEDIHSLNGAFASLYNDTVTQNLKKVKMMLQSLYPVAFRLEILENIFASIFTTYEDMKKFNYFLNCSFNLDKYLEKVQAKNKFSFSEKPSTRNLTSTAGNLPTSQVYEEEEANKKLKLRGFMCKKYIVRDLIYLVKECLEKLEEDSGAQNQSVSVDVPCSIKPSQMENRLDRLLESVSEATWRLQLVTDPEFISQIGTMQFACGKNSNHHFDGEWIYLQQELDRCGFLKTRKKSNEKADEIGSHRSSSTGNENLTSSDLQMYSMQSRSVNGPAIMNQMLSCDSSLVVQCLSRGDVLNADHIIQQIEHRKQQQHQPEMNVKCLEKERIDYQKYV</sequence>
<dbReference type="EMBL" id="JAWJWF010000047">
    <property type="protein sequence ID" value="KAK6621473.1"/>
    <property type="molecule type" value="Genomic_DNA"/>
</dbReference>
<proteinExistence type="predicted"/>
<feature type="compositionally biased region" description="Polar residues" evidence="1">
    <location>
        <begin position="734"/>
        <end position="745"/>
    </location>
</feature>
<dbReference type="PANTHER" id="PTHR46591">
    <property type="entry name" value="ZINC FINGER FYVE DOMAIN-CONTAINING PROTEIN 26"/>
    <property type="match status" value="1"/>
</dbReference>
<reference evidence="2 3" key="1">
    <citation type="submission" date="2023-09" db="EMBL/GenBank/DDBJ databases">
        <title>Genomes of two closely related lineages of the louse Polyplax serrata with different host specificities.</title>
        <authorList>
            <person name="Martinu J."/>
            <person name="Tarabai H."/>
            <person name="Stefka J."/>
            <person name="Hypsa V."/>
        </authorList>
    </citation>
    <scope>NUCLEOTIDE SEQUENCE [LARGE SCALE GENOMIC DNA]</scope>
    <source>
        <strain evidence="2">98ZLc_SE</strain>
    </source>
</reference>
<dbReference type="Proteomes" id="UP001359485">
    <property type="component" value="Unassembled WGS sequence"/>
</dbReference>
<organism evidence="2 3">
    <name type="scientific">Polyplax serrata</name>
    <name type="common">Common mouse louse</name>
    <dbReference type="NCBI Taxonomy" id="468196"/>
    <lineage>
        <taxon>Eukaryota</taxon>
        <taxon>Metazoa</taxon>
        <taxon>Ecdysozoa</taxon>
        <taxon>Arthropoda</taxon>
        <taxon>Hexapoda</taxon>
        <taxon>Insecta</taxon>
        <taxon>Pterygota</taxon>
        <taxon>Neoptera</taxon>
        <taxon>Paraneoptera</taxon>
        <taxon>Psocodea</taxon>
        <taxon>Troctomorpha</taxon>
        <taxon>Phthiraptera</taxon>
        <taxon>Anoplura</taxon>
        <taxon>Polyplacidae</taxon>
        <taxon>Polyplax</taxon>
    </lineage>
</organism>
<dbReference type="PANTHER" id="PTHR46591:SF1">
    <property type="entry name" value="ZINC FINGER FYVE DOMAIN-CONTAINING PROTEIN 26"/>
    <property type="match status" value="1"/>
</dbReference>
<evidence type="ECO:0000256" key="1">
    <source>
        <dbReference type="SAM" id="MobiDB-lite"/>
    </source>
</evidence>
<evidence type="ECO:0000313" key="2">
    <source>
        <dbReference type="EMBL" id="KAK6621473.1"/>
    </source>
</evidence>
<name>A0ABR1AJM1_POLSC</name>
<dbReference type="InterPro" id="IPR028730">
    <property type="entry name" value="ZFYVE26"/>
</dbReference>